<dbReference type="InterPro" id="IPR050625">
    <property type="entry name" value="ParA/MinD_ATPase"/>
</dbReference>
<dbReference type="GO" id="GO:0051782">
    <property type="term" value="P:negative regulation of cell division"/>
    <property type="evidence" value="ECO:0007669"/>
    <property type="project" value="TreeGrafter"/>
</dbReference>
<dbReference type="InterPro" id="IPR022521">
    <property type="entry name" value="Rv3660c"/>
</dbReference>
<feature type="domain" description="Rv3660c-like CheY-like N-terminal" evidence="2">
    <location>
        <begin position="36"/>
        <end position="139"/>
    </location>
</feature>
<feature type="region of interest" description="Disordered" evidence="1">
    <location>
        <begin position="1"/>
        <end position="22"/>
    </location>
</feature>
<dbReference type="InterPro" id="IPR059050">
    <property type="entry name" value="Rv3660c_N"/>
</dbReference>
<dbReference type="Proteomes" id="UP000317303">
    <property type="component" value="Unassembled WGS sequence"/>
</dbReference>
<gene>
    <name evidence="3" type="ORF">JD82_03049</name>
</gene>
<dbReference type="GO" id="GO:0016887">
    <property type="term" value="F:ATP hydrolysis activity"/>
    <property type="evidence" value="ECO:0007669"/>
    <property type="project" value="TreeGrafter"/>
</dbReference>
<comment type="caution">
    <text evidence="3">The sequence shown here is derived from an EMBL/GenBank/DDBJ whole genome shotgun (WGS) entry which is preliminary data.</text>
</comment>
<dbReference type="NCBIfam" id="TIGR03815">
    <property type="entry name" value="CpaE_hom_Actino"/>
    <property type="match status" value="1"/>
</dbReference>
<dbReference type="InterPro" id="IPR027417">
    <property type="entry name" value="P-loop_NTPase"/>
</dbReference>
<dbReference type="GO" id="GO:0005524">
    <property type="term" value="F:ATP binding"/>
    <property type="evidence" value="ECO:0007669"/>
    <property type="project" value="TreeGrafter"/>
</dbReference>
<evidence type="ECO:0000259" key="2">
    <source>
        <dbReference type="Pfam" id="PF26563"/>
    </source>
</evidence>
<dbReference type="RefSeq" id="WP_211252569.1">
    <property type="nucleotide sequence ID" value="NZ_JOIJ01000007.1"/>
</dbReference>
<dbReference type="PANTHER" id="PTHR43384:SF11">
    <property type="entry name" value="SEPTUM SITE DETERMINING PROTEIN"/>
    <property type="match status" value="1"/>
</dbReference>
<dbReference type="PANTHER" id="PTHR43384">
    <property type="entry name" value="SEPTUM SITE-DETERMINING PROTEIN MIND HOMOLOG, CHLOROPLASTIC-RELATED"/>
    <property type="match status" value="1"/>
</dbReference>
<accession>A0A660CFK7</accession>
<keyword evidence="4" id="KW-1185">Reference proteome</keyword>
<evidence type="ECO:0000313" key="4">
    <source>
        <dbReference type="Proteomes" id="UP000317303"/>
    </source>
</evidence>
<dbReference type="EMBL" id="VLJV01000001">
    <property type="protein sequence ID" value="TWH21194.1"/>
    <property type="molecule type" value="Genomic_DNA"/>
</dbReference>
<name>A0A660CFK7_9PSEU</name>
<organism evidence="3 4">
    <name type="scientific">Prauserella rugosa</name>
    <dbReference type="NCBI Taxonomy" id="43354"/>
    <lineage>
        <taxon>Bacteria</taxon>
        <taxon>Bacillati</taxon>
        <taxon>Actinomycetota</taxon>
        <taxon>Actinomycetes</taxon>
        <taxon>Pseudonocardiales</taxon>
        <taxon>Pseudonocardiaceae</taxon>
        <taxon>Prauserella</taxon>
    </lineage>
</organism>
<dbReference type="GO" id="GO:0009898">
    <property type="term" value="C:cytoplasmic side of plasma membrane"/>
    <property type="evidence" value="ECO:0007669"/>
    <property type="project" value="TreeGrafter"/>
</dbReference>
<dbReference type="Gene3D" id="3.40.50.300">
    <property type="entry name" value="P-loop containing nucleotide triphosphate hydrolases"/>
    <property type="match status" value="1"/>
</dbReference>
<evidence type="ECO:0000313" key="3">
    <source>
        <dbReference type="EMBL" id="TWH21194.1"/>
    </source>
</evidence>
<dbReference type="SUPFAM" id="SSF52540">
    <property type="entry name" value="P-loop containing nucleoside triphosphate hydrolases"/>
    <property type="match status" value="1"/>
</dbReference>
<evidence type="ECO:0000256" key="1">
    <source>
        <dbReference type="SAM" id="MobiDB-lite"/>
    </source>
</evidence>
<sequence length="378" mass="38722">MELTVRAGADLTDSADGNRREGRENRDVRGCVLVVAGDGPVLEEVSRHAAAVACEPVVVADLAAAADHWNDAALVLVDDDVVSGVPGMARRDGVYLLCRGKPPQSLWRRAFALGADEVVALPDSEGVLLAALADLAEAPSPDRGRVVAVIGGCGGAGASVLAASVAAAAAQSGAPALLMDCDPLGGGIDLVLGTESADGLRWPDIRVSAGRLAMSALDEALPATAYGDGHVSVLSCDRGGVGPDPEAAAAVVDAGVRAGRVVVCDLPRDVGPSGHRVLNAADLVVLVVPARLRASVAARRVLDRLGNARPRTRLLVRGPSPDGLTPHEIAGAVGVPLLAWAPADRRIARDVERGTFAPRRRRRLATAARSVLRSLEAA</sequence>
<reference evidence="3 4" key="1">
    <citation type="submission" date="2019-07" db="EMBL/GenBank/DDBJ databases">
        <title>R&amp;d 2014.</title>
        <authorList>
            <person name="Klenk H.-P."/>
        </authorList>
    </citation>
    <scope>NUCLEOTIDE SEQUENCE [LARGE SCALE GENOMIC DNA]</scope>
    <source>
        <strain evidence="3 4">DSM 43194</strain>
    </source>
</reference>
<dbReference type="AlphaFoldDB" id="A0A660CFK7"/>
<proteinExistence type="predicted"/>
<dbReference type="Pfam" id="PF26563">
    <property type="entry name" value="Rv3660c_N"/>
    <property type="match status" value="1"/>
</dbReference>
<protein>
    <submittedName>
        <fullName evidence="3">Secretion/DNA translocation related CpaE-like protein</fullName>
    </submittedName>
</protein>
<dbReference type="GO" id="GO:0005829">
    <property type="term" value="C:cytosol"/>
    <property type="evidence" value="ECO:0007669"/>
    <property type="project" value="TreeGrafter"/>
</dbReference>